<dbReference type="NCBIfam" id="NF006767">
    <property type="entry name" value="PRK09289.1"/>
    <property type="match status" value="1"/>
</dbReference>
<dbReference type="OrthoDB" id="10258924at2759"/>
<dbReference type="InterPro" id="IPR026017">
    <property type="entry name" value="Lumazine-bd_dom"/>
</dbReference>
<dbReference type="PIRSF" id="PIRSF000498">
    <property type="entry name" value="Riboflavin_syn_A"/>
    <property type="match status" value="1"/>
</dbReference>
<dbReference type="PROSITE" id="PS51177">
    <property type="entry name" value="LUMAZINE_BIND"/>
    <property type="match status" value="2"/>
</dbReference>
<evidence type="ECO:0000256" key="3">
    <source>
        <dbReference type="ARBA" id="ARBA00012827"/>
    </source>
</evidence>
<protein>
    <recommendedName>
        <fullName evidence="4">Riboflavin synthase</fullName>
        <ecNumber evidence="3">2.5.1.9</ecNumber>
    </recommendedName>
</protein>
<keyword evidence="6" id="KW-0808">Transferase</keyword>
<dbReference type="InterPro" id="IPR023366">
    <property type="entry name" value="ATP_synth_asu-like_sf"/>
</dbReference>
<dbReference type="InterPro" id="IPR017938">
    <property type="entry name" value="Riboflavin_synthase-like_b-brl"/>
</dbReference>
<dbReference type="CDD" id="cd00402">
    <property type="entry name" value="Riboflavin_synthase_like"/>
    <property type="match status" value="1"/>
</dbReference>
<proteinExistence type="predicted"/>
<dbReference type="SUPFAM" id="SSF63380">
    <property type="entry name" value="Riboflavin synthase domain-like"/>
    <property type="match status" value="2"/>
</dbReference>
<evidence type="ECO:0000256" key="5">
    <source>
        <dbReference type="ARBA" id="ARBA00022619"/>
    </source>
</evidence>
<dbReference type="PANTHER" id="PTHR21098:SF0">
    <property type="entry name" value="RIBOFLAVIN SYNTHASE"/>
    <property type="match status" value="1"/>
</dbReference>
<evidence type="ECO:0000313" key="10">
    <source>
        <dbReference type="EMBL" id="ODV88672.1"/>
    </source>
</evidence>
<comment type="function">
    <text evidence="1">Catalyzes the dismutation of two molecules of 6,7-dimethyl-8-ribityllumazine, resulting in the formation of riboflavin and 5-amino-6-(D-ribitylamino)uracil.</text>
</comment>
<dbReference type="GO" id="GO:0009231">
    <property type="term" value="P:riboflavin biosynthetic process"/>
    <property type="evidence" value="ECO:0007669"/>
    <property type="project" value="UniProtKB-KW"/>
</dbReference>
<dbReference type="PANTHER" id="PTHR21098">
    <property type="entry name" value="RIBOFLAVIN SYNTHASE ALPHA CHAIN"/>
    <property type="match status" value="1"/>
</dbReference>
<dbReference type="EC" id="2.5.1.9" evidence="3"/>
<dbReference type="AlphaFoldDB" id="A0A1E4TA89"/>
<feature type="domain" description="Lumazine-binding" evidence="9">
    <location>
        <begin position="1"/>
        <end position="97"/>
    </location>
</feature>
<dbReference type="Gene3D" id="2.40.30.20">
    <property type="match status" value="2"/>
</dbReference>
<dbReference type="Proteomes" id="UP000095023">
    <property type="component" value="Unassembled WGS sequence"/>
</dbReference>
<feature type="repeat" description="Lumazine-binding" evidence="8">
    <location>
        <begin position="1"/>
        <end position="97"/>
    </location>
</feature>
<dbReference type="FunFam" id="2.40.30.20:FF:000004">
    <property type="entry name" value="Riboflavin synthase, alpha subunit"/>
    <property type="match status" value="1"/>
</dbReference>
<evidence type="ECO:0000256" key="6">
    <source>
        <dbReference type="ARBA" id="ARBA00022679"/>
    </source>
</evidence>
<name>A0A1E4TA89_9ASCO</name>
<keyword evidence="11" id="KW-1185">Reference proteome</keyword>
<evidence type="ECO:0000259" key="9">
    <source>
        <dbReference type="PROSITE" id="PS51177"/>
    </source>
</evidence>
<comment type="pathway">
    <text evidence="2">Cofactor biosynthesis; riboflavin biosynthesis; riboflavin from 2-hydroxy-3-oxobutyl phosphate and 5-amino-6-(D-ribitylamino)uracil: step 2/2.</text>
</comment>
<feature type="domain" description="Lumazine-binding" evidence="9">
    <location>
        <begin position="98"/>
        <end position="207"/>
    </location>
</feature>
<dbReference type="FunFam" id="2.40.30.20:FF:000003">
    <property type="entry name" value="Riboflavin synthase, alpha subunit"/>
    <property type="match status" value="1"/>
</dbReference>
<reference evidence="11" key="1">
    <citation type="submission" date="2016-02" db="EMBL/GenBank/DDBJ databases">
        <title>Comparative genomics of biotechnologically important yeasts.</title>
        <authorList>
            <consortium name="DOE Joint Genome Institute"/>
            <person name="Riley R."/>
            <person name="Haridas S."/>
            <person name="Wolfe K.H."/>
            <person name="Lopes M.R."/>
            <person name="Hittinger C.T."/>
            <person name="Goker M."/>
            <person name="Salamov A."/>
            <person name="Wisecaver J."/>
            <person name="Long T.M."/>
            <person name="Aerts A.L."/>
            <person name="Barry K."/>
            <person name="Choi C."/>
            <person name="Clum A."/>
            <person name="Coughlan A.Y."/>
            <person name="Deshpande S."/>
            <person name="Douglass A.P."/>
            <person name="Hanson S.J."/>
            <person name="Klenk H.-P."/>
            <person name="Labutti K."/>
            <person name="Lapidus A."/>
            <person name="Lindquist E."/>
            <person name="Lipzen A."/>
            <person name="Meier-Kolthoff J.P."/>
            <person name="Ohm R.A."/>
            <person name="Otillar R.P."/>
            <person name="Pangilinan J."/>
            <person name="Peng Y."/>
            <person name="Rokas A."/>
            <person name="Rosa C.A."/>
            <person name="Scheuner C."/>
            <person name="Sibirny A.A."/>
            <person name="Slot J.C."/>
            <person name="Stielow J.B."/>
            <person name="Sun H."/>
            <person name="Kurtzman C.P."/>
            <person name="Blackwell M."/>
            <person name="Jeffries T.W."/>
            <person name="Grigoriev I.V."/>
        </authorList>
    </citation>
    <scope>NUCLEOTIDE SEQUENCE [LARGE SCALE GENOMIC DNA]</scope>
    <source>
        <strain evidence="11">NRRL Y-17796</strain>
    </source>
</reference>
<keyword evidence="5" id="KW-0686">Riboflavin biosynthesis</keyword>
<dbReference type="GO" id="GO:0004746">
    <property type="term" value="F:riboflavin synthase activity"/>
    <property type="evidence" value="ECO:0007669"/>
    <property type="project" value="UniProtKB-EC"/>
</dbReference>
<keyword evidence="7" id="KW-0677">Repeat</keyword>
<dbReference type="EMBL" id="KV453843">
    <property type="protein sequence ID" value="ODV88672.1"/>
    <property type="molecule type" value="Genomic_DNA"/>
</dbReference>
<evidence type="ECO:0000256" key="1">
    <source>
        <dbReference type="ARBA" id="ARBA00002803"/>
    </source>
</evidence>
<evidence type="ECO:0000256" key="8">
    <source>
        <dbReference type="PROSITE-ProRule" id="PRU00524"/>
    </source>
</evidence>
<sequence length="237" mass="25424">MFTGIVEKIGTVKSVNRLDGHLELTITDIGGLAADANLGDSIAVNGTCLTITYFDPSTFTFGIAPETLRRTTLGSLQPGDHVNLERAVTSEVRLGGHLVQGHIDGYAKVTARTADGDAIAFTFQILPLEDPDVEDSGPEIIRYIVQKGFICVDGTSLTVTGVDYDTATFSVMIVPYTQSQVIMPERNVGDLVNIEVDVTGKLVSKQVDVYLQAPRTKKLLDEAVAAAVDRALKARSL</sequence>
<dbReference type="NCBIfam" id="TIGR00187">
    <property type="entry name" value="ribE"/>
    <property type="match status" value="1"/>
</dbReference>
<evidence type="ECO:0000313" key="11">
    <source>
        <dbReference type="Proteomes" id="UP000095023"/>
    </source>
</evidence>
<evidence type="ECO:0000256" key="7">
    <source>
        <dbReference type="ARBA" id="ARBA00022737"/>
    </source>
</evidence>
<evidence type="ECO:0000256" key="2">
    <source>
        <dbReference type="ARBA" id="ARBA00004887"/>
    </source>
</evidence>
<dbReference type="Pfam" id="PF00677">
    <property type="entry name" value="Lum_binding"/>
    <property type="match status" value="2"/>
</dbReference>
<dbReference type="InterPro" id="IPR001783">
    <property type="entry name" value="Lumazine-bd"/>
</dbReference>
<feature type="repeat" description="Lumazine-binding" evidence="8">
    <location>
        <begin position="98"/>
        <end position="207"/>
    </location>
</feature>
<gene>
    <name evidence="10" type="ORF">CANCADRAFT_3319</name>
</gene>
<organism evidence="10 11">
    <name type="scientific">Tortispora caseinolytica NRRL Y-17796</name>
    <dbReference type="NCBI Taxonomy" id="767744"/>
    <lineage>
        <taxon>Eukaryota</taxon>
        <taxon>Fungi</taxon>
        <taxon>Dikarya</taxon>
        <taxon>Ascomycota</taxon>
        <taxon>Saccharomycotina</taxon>
        <taxon>Trigonopsidomycetes</taxon>
        <taxon>Trigonopsidales</taxon>
        <taxon>Trigonopsidaceae</taxon>
        <taxon>Tortispora</taxon>
    </lineage>
</organism>
<evidence type="ECO:0000256" key="4">
    <source>
        <dbReference type="ARBA" id="ARBA00013950"/>
    </source>
</evidence>
<accession>A0A1E4TA89</accession>